<name>A0A0F9GET8_9ZZZZ</name>
<feature type="non-terminal residue" evidence="1">
    <location>
        <position position="1"/>
    </location>
</feature>
<dbReference type="AlphaFoldDB" id="A0A0F9GET8"/>
<protein>
    <submittedName>
        <fullName evidence="1">Uncharacterized protein</fullName>
    </submittedName>
</protein>
<reference evidence="1" key="1">
    <citation type="journal article" date="2015" name="Nature">
        <title>Complex archaea that bridge the gap between prokaryotes and eukaryotes.</title>
        <authorList>
            <person name="Spang A."/>
            <person name="Saw J.H."/>
            <person name="Jorgensen S.L."/>
            <person name="Zaremba-Niedzwiedzka K."/>
            <person name="Martijn J."/>
            <person name="Lind A.E."/>
            <person name="van Eijk R."/>
            <person name="Schleper C."/>
            <person name="Guy L."/>
            <person name="Ettema T.J."/>
        </authorList>
    </citation>
    <scope>NUCLEOTIDE SEQUENCE</scope>
</reference>
<accession>A0A0F9GET8</accession>
<comment type="caution">
    <text evidence="1">The sequence shown here is derived from an EMBL/GenBank/DDBJ whole genome shotgun (WGS) entry which is preliminary data.</text>
</comment>
<proteinExistence type="predicted"/>
<evidence type="ECO:0000313" key="1">
    <source>
        <dbReference type="EMBL" id="KKL61707.1"/>
    </source>
</evidence>
<sequence>NAPSYIKKAYKMKILSNDIILSSKILLIKAQK</sequence>
<gene>
    <name evidence="1" type="ORF">LCGC14_2192640</name>
</gene>
<organism evidence="1">
    <name type="scientific">marine sediment metagenome</name>
    <dbReference type="NCBI Taxonomy" id="412755"/>
    <lineage>
        <taxon>unclassified sequences</taxon>
        <taxon>metagenomes</taxon>
        <taxon>ecological metagenomes</taxon>
    </lineage>
</organism>
<dbReference type="EMBL" id="LAZR01028735">
    <property type="protein sequence ID" value="KKL61707.1"/>
    <property type="molecule type" value="Genomic_DNA"/>
</dbReference>